<evidence type="ECO:0000256" key="1">
    <source>
        <dbReference type="SAM" id="MobiDB-lite"/>
    </source>
</evidence>
<proteinExistence type="predicted"/>
<evidence type="ECO:0000313" key="2">
    <source>
        <dbReference type="Proteomes" id="UP000887566"/>
    </source>
</evidence>
<accession>A0A914VVI3</accession>
<dbReference type="InterPro" id="IPR032675">
    <property type="entry name" value="LRR_dom_sf"/>
</dbReference>
<sequence length="451" mass="51562">MTGKRRSSSCNSKTTKKRNKPQQTKSAEKSATNEEKVQLDYLIVEKIASLTELKFAPDLFQELVSSTFAKALRSFYAEKKLTVSIDISYSEDANLDSEWPHITVLSVSGLSRQSKEEIKMDDDNNLNKAIENIFARFPQIHLKIEGMDVVDSEEVACIISDALNITRNVTIKTLEITSFYSVIIDCQRLIKKLARNLQVLNLHIYDPVDQGQSSKRFWQTVNSCSKLAKLSVVTDYTLMMEETEDAFEAENLLVVHITDCLKQLKIKHFRTNLQNGEEEEERTMEWLISAFAENENLRELDVDTYFESGCYLGDLMNVEDGPLVLSRLESLKIRSSDFDKHRTDWIPIVEKILTALSDRAILKISVSYCKKDVGDILQMYLKISHRTARTIKLRLLFWKKDAGAIATFETALHQLSSVKEFRGLKTISYGKWTKLFYGNANLMVKAHHGSV</sequence>
<name>A0A914VVI3_9BILA</name>
<dbReference type="Gene3D" id="3.80.10.10">
    <property type="entry name" value="Ribonuclease Inhibitor"/>
    <property type="match status" value="1"/>
</dbReference>
<organism evidence="2 3">
    <name type="scientific">Plectus sambesii</name>
    <dbReference type="NCBI Taxonomy" id="2011161"/>
    <lineage>
        <taxon>Eukaryota</taxon>
        <taxon>Metazoa</taxon>
        <taxon>Ecdysozoa</taxon>
        <taxon>Nematoda</taxon>
        <taxon>Chromadorea</taxon>
        <taxon>Plectida</taxon>
        <taxon>Plectina</taxon>
        <taxon>Plectoidea</taxon>
        <taxon>Plectidae</taxon>
        <taxon>Plectus</taxon>
    </lineage>
</organism>
<dbReference type="AlphaFoldDB" id="A0A914VVI3"/>
<dbReference type="SUPFAM" id="SSF52047">
    <property type="entry name" value="RNI-like"/>
    <property type="match status" value="1"/>
</dbReference>
<dbReference type="Proteomes" id="UP000887566">
    <property type="component" value="Unplaced"/>
</dbReference>
<evidence type="ECO:0000313" key="3">
    <source>
        <dbReference type="WBParaSite" id="PSAMB.scaffold247size61632.g3661.t1"/>
    </source>
</evidence>
<dbReference type="WBParaSite" id="PSAMB.scaffold247size61632.g3661.t1">
    <property type="protein sequence ID" value="PSAMB.scaffold247size61632.g3661.t1"/>
    <property type="gene ID" value="PSAMB.scaffold247size61632.g3661"/>
</dbReference>
<keyword evidence="2" id="KW-1185">Reference proteome</keyword>
<feature type="region of interest" description="Disordered" evidence="1">
    <location>
        <begin position="1"/>
        <end position="31"/>
    </location>
</feature>
<reference evidence="3" key="1">
    <citation type="submission" date="2022-11" db="UniProtKB">
        <authorList>
            <consortium name="WormBaseParasite"/>
        </authorList>
    </citation>
    <scope>IDENTIFICATION</scope>
</reference>
<protein>
    <submittedName>
        <fullName evidence="3">Uncharacterized protein</fullName>
    </submittedName>
</protein>